<dbReference type="InParanoid" id="A0A2P6NDT1"/>
<protein>
    <submittedName>
        <fullName evidence="1">Uncharacterized protein</fullName>
    </submittedName>
</protein>
<gene>
    <name evidence="1" type="ORF">PROFUN_03781</name>
</gene>
<dbReference type="EMBL" id="MDYQ01000111">
    <property type="protein sequence ID" value="PRP82091.1"/>
    <property type="molecule type" value="Genomic_DNA"/>
</dbReference>
<organism evidence="1 2">
    <name type="scientific">Planoprotostelium fungivorum</name>
    <dbReference type="NCBI Taxonomy" id="1890364"/>
    <lineage>
        <taxon>Eukaryota</taxon>
        <taxon>Amoebozoa</taxon>
        <taxon>Evosea</taxon>
        <taxon>Variosea</taxon>
        <taxon>Cavosteliida</taxon>
        <taxon>Cavosteliaceae</taxon>
        <taxon>Planoprotostelium</taxon>
    </lineage>
</organism>
<proteinExistence type="predicted"/>
<accession>A0A2P6NDT1</accession>
<dbReference type="Gene3D" id="1.10.238.10">
    <property type="entry name" value="EF-hand"/>
    <property type="match status" value="1"/>
</dbReference>
<dbReference type="SUPFAM" id="SSF47473">
    <property type="entry name" value="EF-hand"/>
    <property type="match status" value="1"/>
</dbReference>
<keyword evidence="2" id="KW-1185">Reference proteome</keyword>
<evidence type="ECO:0000313" key="1">
    <source>
        <dbReference type="EMBL" id="PRP82091.1"/>
    </source>
</evidence>
<comment type="caution">
    <text evidence="1">The sequence shown here is derived from an EMBL/GenBank/DDBJ whole genome shotgun (WGS) entry which is preliminary data.</text>
</comment>
<evidence type="ECO:0000313" key="2">
    <source>
        <dbReference type="Proteomes" id="UP000241769"/>
    </source>
</evidence>
<dbReference type="AlphaFoldDB" id="A0A2P6NDT1"/>
<name>A0A2P6NDT1_9EUKA</name>
<reference evidence="1 2" key="1">
    <citation type="journal article" date="2018" name="Genome Biol. Evol.">
        <title>Multiple Roots of Fruiting Body Formation in Amoebozoa.</title>
        <authorList>
            <person name="Hillmann F."/>
            <person name="Forbes G."/>
            <person name="Novohradska S."/>
            <person name="Ferling I."/>
            <person name="Riege K."/>
            <person name="Groth M."/>
            <person name="Westermann M."/>
            <person name="Marz M."/>
            <person name="Spaller T."/>
            <person name="Winckler T."/>
            <person name="Schaap P."/>
            <person name="Glockner G."/>
        </authorList>
    </citation>
    <scope>NUCLEOTIDE SEQUENCE [LARGE SCALE GENOMIC DNA]</scope>
    <source>
        <strain evidence="1 2">Jena</strain>
    </source>
</reference>
<sequence length="187" mass="21482">MSRVKIAKSRLDETVAQRFWNKGPLAAASLRHALESGVGRMLDIRGLSSVLIAMGLCVNKLELQEIMKYYAYDADPGFVKLEDFLTMLWRINLDDTRLEWANALFPEDTQLGQLLTRFYAEDHPSVVSGDRTEEHVRGDLLLAISDGEETETITITREAFLIYLSMISRNYPQEDDFHHFLQDAWKL</sequence>
<dbReference type="Proteomes" id="UP000241769">
    <property type="component" value="Unassembled WGS sequence"/>
</dbReference>
<dbReference type="InterPro" id="IPR011992">
    <property type="entry name" value="EF-hand-dom_pair"/>
</dbReference>